<dbReference type="AlphaFoldDB" id="A0AAX6H7X3"/>
<evidence type="ECO:0000313" key="9">
    <source>
        <dbReference type="EMBL" id="KAJ6836942.1"/>
    </source>
</evidence>
<keyword evidence="11" id="KW-1185">Reference proteome</keyword>
<evidence type="ECO:0000313" key="10">
    <source>
        <dbReference type="EMBL" id="KAJ6836943.1"/>
    </source>
</evidence>
<keyword evidence="4 7" id="KW-0408">Iron</keyword>
<keyword evidence="3 7" id="KW-0560">Oxidoreductase</keyword>
<dbReference type="Gene3D" id="2.60.120.330">
    <property type="entry name" value="B-lactam Antibiotic, Isopenicillin N Synthase, Chain"/>
    <property type="match status" value="1"/>
</dbReference>
<dbReference type="FunFam" id="2.60.120.330:FF:000003">
    <property type="entry name" value="Gibberellin 20 oxidase 2"/>
    <property type="match status" value="1"/>
</dbReference>
<dbReference type="Pfam" id="PF14226">
    <property type="entry name" value="DIOX_N"/>
    <property type="match status" value="1"/>
</dbReference>
<dbReference type="GO" id="GO:0016491">
    <property type="term" value="F:oxidoreductase activity"/>
    <property type="evidence" value="ECO:0007669"/>
    <property type="project" value="UniProtKB-KW"/>
</dbReference>
<comment type="catalytic activity">
    <reaction evidence="5">
        <text>gibberellin A12 + 2 2-oxoglutarate + 3 O2 + H(+) = gibberellin A9 + 2 succinate + 3 CO2 + 2 H2O</text>
        <dbReference type="Rhea" id="RHEA:60772"/>
        <dbReference type="ChEBI" id="CHEBI:15377"/>
        <dbReference type="ChEBI" id="CHEBI:15378"/>
        <dbReference type="ChEBI" id="CHEBI:15379"/>
        <dbReference type="ChEBI" id="CHEBI:16526"/>
        <dbReference type="ChEBI" id="CHEBI:16810"/>
        <dbReference type="ChEBI" id="CHEBI:30031"/>
        <dbReference type="ChEBI" id="CHEBI:58627"/>
        <dbReference type="ChEBI" id="CHEBI:73255"/>
    </reaction>
    <physiologicalReaction direction="left-to-right" evidence="5">
        <dbReference type="Rhea" id="RHEA:60773"/>
    </physiologicalReaction>
</comment>
<comment type="caution">
    <text evidence="10">The sequence shown here is derived from an EMBL/GenBank/DDBJ whole genome shotgun (WGS) entry which is preliminary data.</text>
</comment>
<gene>
    <name evidence="9" type="ORF">M6B38_325780</name>
    <name evidence="10" type="ORF">M6B38_325785</name>
</gene>
<reference evidence="10" key="1">
    <citation type="journal article" date="2023" name="GigaByte">
        <title>Genome assembly of the bearded iris, Iris pallida Lam.</title>
        <authorList>
            <person name="Bruccoleri R.E."/>
            <person name="Oakeley E.J."/>
            <person name="Faust A.M.E."/>
            <person name="Altorfer M."/>
            <person name="Dessus-Babus S."/>
            <person name="Burckhardt D."/>
            <person name="Oertli M."/>
            <person name="Naumann U."/>
            <person name="Petersen F."/>
            <person name="Wong J."/>
        </authorList>
    </citation>
    <scope>NUCLEOTIDE SEQUENCE</scope>
    <source>
        <strain evidence="10">GSM-AAB239-AS_SAM_17_03QT</strain>
    </source>
</reference>
<dbReference type="PANTHER" id="PTHR47990">
    <property type="entry name" value="2-OXOGLUTARATE (2OG) AND FE(II)-DEPENDENT OXYGENASE SUPERFAMILY PROTEIN-RELATED"/>
    <property type="match status" value="1"/>
</dbReference>
<reference evidence="10" key="2">
    <citation type="submission" date="2023-04" db="EMBL/GenBank/DDBJ databases">
        <authorList>
            <person name="Bruccoleri R.E."/>
            <person name="Oakeley E.J."/>
            <person name="Faust A.-M."/>
            <person name="Dessus-Babus S."/>
            <person name="Altorfer M."/>
            <person name="Burckhardt D."/>
            <person name="Oertli M."/>
            <person name="Naumann U."/>
            <person name="Petersen F."/>
            <person name="Wong J."/>
        </authorList>
    </citation>
    <scope>NUCLEOTIDE SEQUENCE</scope>
    <source>
        <strain evidence="10">GSM-AAB239-AS_SAM_17_03QT</strain>
        <tissue evidence="10">Leaf</tissue>
    </source>
</reference>
<feature type="domain" description="Fe2OG dioxygenase" evidence="8">
    <location>
        <begin position="225"/>
        <end position="354"/>
    </location>
</feature>
<evidence type="ECO:0000256" key="5">
    <source>
        <dbReference type="ARBA" id="ARBA00050508"/>
    </source>
</evidence>
<dbReference type="Pfam" id="PF03171">
    <property type="entry name" value="2OG-FeII_Oxy"/>
    <property type="match status" value="1"/>
</dbReference>
<evidence type="ECO:0000259" key="8">
    <source>
        <dbReference type="PROSITE" id="PS51471"/>
    </source>
</evidence>
<comment type="catalytic activity">
    <reaction evidence="6">
        <text>gibberellin A53 + 2 2-oxoglutarate + 3 O2 + H(+) = gibberellin A20 + 2 succinate + 3 CO2 + 2 H2O</text>
        <dbReference type="Rhea" id="RHEA:60796"/>
        <dbReference type="ChEBI" id="CHEBI:15377"/>
        <dbReference type="ChEBI" id="CHEBI:15378"/>
        <dbReference type="ChEBI" id="CHEBI:15379"/>
        <dbReference type="ChEBI" id="CHEBI:16526"/>
        <dbReference type="ChEBI" id="CHEBI:16810"/>
        <dbReference type="ChEBI" id="CHEBI:30031"/>
        <dbReference type="ChEBI" id="CHEBI:58526"/>
        <dbReference type="ChEBI" id="CHEBI:143954"/>
    </reaction>
    <physiologicalReaction direction="left-to-right" evidence="6">
        <dbReference type="Rhea" id="RHEA:60797"/>
    </physiologicalReaction>
</comment>
<dbReference type="InterPro" id="IPR044861">
    <property type="entry name" value="IPNS-like_FE2OG_OXY"/>
</dbReference>
<evidence type="ECO:0000256" key="3">
    <source>
        <dbReference type="ARBA" id="ARBA00023002"/>
    </source>
</evidence>
<evidence type="ECO:0000256" key="4">
    <source>
        <dbReference type="ARBA" id="ARBA00023004"/>
    </source>
</evidence>
<comment type="cofactor">
    <cofactor evidence="1">
        <name>L-ascorbate</name>
        <dbReference type="ChEBI" id="CHEBI:38290"/>
    </cofactor>
</comment>
<dbReference type="PROSITE" id="PS51471">
    <property type="entry name" value="FE2OG_OXY"/>
    <property type="match status" value="1"/>
</dbReference>
<evidence type="ECO:0000256" key="2">
    <source>
        <dbReference type="ARBA" id="ARBA00022723"/>
    </source>
</evidence>
<dbReference type="InterPro" id="IPR005123">
    <property type="entry name" value="Oxoglu/Fe-dep_dioxygenase_dom"/>
</dbReference>
<evidence type="ECO:0000256" key="7">
    <source>
        <dbReference type="RuleBase" id="RU003682"/>
    </source>
</evidence>
<proteinExistence type="inferred from homology"/>
<dbReference type="InterPro" id="IPR027443">
    <property type="entry name" value="IPNS-like_sf"/>
</dbReference>
<dbReference type="GO" id="GO:0009685">
    <property type="term" value="P:gibberellin metabolic process"/>
    <property type="evidence" value="ECO:0007669"/>
    <property type="project" value="UniProtKB-ARBA"/>
</dbReference>
<comment type="similarity">
    <text evidence="7">Belongs to the iron/ascorbate-dependent oxidoreductase family.</text>
</comment>
<dbReference type="GO" id="GO:0046872">
    <property type="term" value="F:metal ion binding"/>
    <property type="evidence" value="ECO:0007669"/>
    <property type="project" value="UniProtKB-KW"/>
</dbReference>
<evidence type="ECO:0000313" key="11">
    <source>
        <dbReference type="Proteomes" id="UP001140949"/>
    </source>
</evidence>
<dbReference type="Proteomes" id="UP001140949">
    <property type="component" value="Unassembled WGS sequence"/>
</dbReference>
<dbReference type="SUPFAM" id="SSF51197">
    <property type="entry name" value="Clavaminate synthase-like"/>
    <property type="match status" value="1"/>
</dbReference>
<dbReference type="InterPro" id="IPR026992">
    <property type="entry name" value="DIOX_N"/>
</dbReference>
<dbReference type="EMBL" id="JANAVB010011796">
    <property type="protein sequence ID" value="KAJ6836943.1"/>
    <property type="molecule type" value="Genomic_DNA"/>
</dbReference>
<evidence type="ECO:0000256" key="1">
    <source>
        <dbReference type="ARBA" id="ARBA00001961"/>
    </source>
</evidence>
<sequence>MVLCHLGSAKIKPADVVAVAAKPMEGSQPLVFDAAVLSHQAEIPAQFIWPEEDKPRPDAYEELNVPLIDLKGFLSGDPVSAAEVTRLVGEACESHGFFQVINHGVDPCLLAESHRCVQSFFSMPLGEKQRAQRKPGESCGYTSSFTGRFANKLPWKETLSFRFPSSSSMDVLDYFIQTLGEDFRYFGKVYQDYCEGMSNLSLAIMEVLGMSLGVDRSHFREFFDGNDSIMRLNYYPPCQKPDHTLGTGPHCDPTSLTILHQDDVGGLQVFTDGRWRTITPKTDAFVINIGDTFMASTTQHILFILICSVEWAIQELPPQGGGEQQDGEEVAGLLPVPACGQGGSATGGACRLQPPEGLPGLHLADSARFHAEALQSGHEDTGRLLQMDFGGPSMNGSI</sequence>
<protein>
    <submittedName>
        <fullName evidence="10">Gibberellin 20 oxidase 1-A-like</fullName>
    </submittedName>
</protein>
<evidence type="ECO:0000256" key="6">
    <source>
        <dbReference type="ARBA" id="ARBA00050797"/>
    </source>
</evidence>
<accession>A0AAX6H7X3</accession>
<dbReference type="EMBL" id="JANAVB010011796">
    <property type="protein sequence ID" value="KAJ6836942.1"/>
    <property type="molecule type" value="Genomic_DNA"/>
</dbReference>
<organism evidence="10 11">
    <name type="scientific">Iris pallida</name>
    <name type="common">Sweet iris</name>
    <dbReference type="NCBI Taxonomy" id="29817"/>
    <lineage>
        <taxon>Eukaryota</taxon>
        <taxon>Viridiplantae</taxon>
        <taxon>Streptophyta</taxon>
        <taxon>Embryophyta</taxon>
        <taxon>Tracheophyta</taxon>
        <taxon>Spermatophyta</taxon>
        <taxon>Magnoliopsida</taxon>
        <taxon>Liliopsida</taxon>
        <taxon>Asparagales</taxon>
        <taxon>Iridaceae</taxon>
        <taxon>Iridoideae</taxon>
        <taxon>Irideae</taxon>
        <taxon>Iris</taxon>
    </lineage>
</organism>
<name>A0AAX6H7X3_IRIPA</name>
<dbReference type="InterPro" id="IPR050231">
    <property type="entry name" value="Iron_ascorbate_oxido_reductase"/>
</dbReference>
<keyword evidence="2 7" id="KW-0479">Metal-binding</keyword>